<protein>
    <submittedName>
        <fullName evidence="4">Putative ovule protein</fullName>
    </submittedName>
</protein>
<comment type="caution">
    <text evidence="3">Lacks conserved residue(s) required for the propagation of feature annotation.</text>
</comment>
<name>A0A0V0I184_SOLCH</name>
<dbReference type="PROSITE" id="PS50985">
    <property type="entry name" value="GRAS"/>
    <property type="match status" value="1"/>
</dbReference>
<keyword evidence="1" id="KW-0805">Transcription regulation</keyword>
<reference evidence="4" key="1">
    <citation type="submission" date="2015-12" db="EMBL/GenBank/DDBJ databases">
        <title>Gene expression during late stages of embryo sac development: a critical building block for successful pollen-pistil interactions.</title>
        <authorList>
            <person name="Liu Y."/>
            <person name="Joly V."/>
            <person name="Sabar M."/>
            <person name="Matton D.P."/>
        </authorList>
    </citation>
    <scope>NUCLEOTIDE SEQUENCE</scope>
</reference>
<evidence type="ECO:0000256" key="3">
    <source>
        <dbReference type="PROSITE-ProRule" id="PRU01191"/>
    </source>
</evidence>
<dbReference type="PANTHER" id="PTHR31636">
    <property type="entry name" value="OSJNBA0084A10.13 PROTEIN-RELATED"/>
    <property type="match status" value="1"/>
</dbReference>
<sequence>MGLSMGPIVPHSLSHGSVRSCFIFQHFLICWKLMYPGSFRKEMLIEREIFGREALNVIACEGWERVERPETYKQWQARIMGARFTQIPFDREEFVNKAIQKVRLGYHRDFVIDEDSQWLLLGWKGRTIYALSCWKPV</sequence>
<keyword evidence="2" id="KW-0804">Transcription</keyword>
<accession>A0A0V0I184</accession>
<feature type="region of interest" description="SAW" evidence="3">
    <location>
        <begin position="59"/>
        <end position="135"/>
    </location>
</feature>
<dbReference type="AlphaFoldDB" id="A0A0V0I184"/>
<proteinExistence type="inferred from homology"/>
<evidence type="ECO:0000313" key="4">
    <source>
        <dbReference type="EMBL" id="JAP25913.1"/>
    </source>
</evidence>
<dbReference type="Pfam" id="PF03514">
    <property type="entry name" value="GRAS"/>
    <property type="match status" value="1"/>
</dbReference>
<dbReference type="InterPro" id="IPR005202">
    <property type="entry name" value="TF_GRAS"/>
</dbReference>
<comment type="similarity">
    <text evidence="3">Belongs to the GRAS family.</text>
</comment>
<organism evidence="4">
    <name type="scientific">Solanum chacoense</name>
    <name type="common">Chaco potato</name>
    <dbReference type="NCBI Taxonomy" id="4108"/>
    <lineage>
        <taxon>Eukaryota</taxon>
        <taxon>Viridiplantae</taxon>
        <taxon>Streptophyta</taxon>
        <taxon>Embryophyta</taxon>
        <taxon>Tracheophyta</taxon>
        <taxon>Spermatophyta</taxon>
        <taxon>Magnoliopsida</taxon>
        <taxon>eudicotyledons</taxon>
        <taxon>Gunneridae</taxon>
        <taxon>Pentapetalae</taxon>
        <taxon>asterids</taxon>
        <taxon>lamiids</taxon>
        <taxon>Solanales</taxon>
        <taxon>Solanaceae</taxon>
        <taxon>Solanoideae</taxon>
        <taxon>Solaneae</taxon>
        <taxon>Solanum</taxon>
    </lineage>
</organism>
<evidence type="ECO:0000256" key="2">
    <source>
        <dbReference type="ARBA" id="ARBA00023163"/>
    </source>
</evidence>
<evidence type="ECO:0000256" key="1">
    <source>
        <dbReference type="ARBA" id="ARBA00023015"/>
    </source>
</evidence>
<dbReference type="EMBL" id="GEDG01012783">
    <property type="protein sequence ID" value="JAP25913.1"/>
    <property type="molecule type" value="Transcribed_RNA"/>
</dbReference>